<accession>A0ABD6CFW7</accession>
<keyword evidence="2" id="KW-1185">Reference proteome</keyword>
<protein>
    <submittedName>
        <fullName evidence="1">Uncharacterized protein</fullName>
    </submittedName>
</protein>
<proteinExistence type="predicted"/>
<comment type="caution">
    <text evidence="1">The sequence shown here is derived from an EMBL/GenBank/DDBJ whole genome shotgun (WGS) entry which is preliminary data.</text>
</comment>
<evidence type="ECO:0000313" key="1">
    <source>
        <dbReference type="EMBL" id="MFD1589202.1"/>
    </source>
</evidence>
<dbReference type="AlphaFoldDB" id="A0ABD6CFW7"/>
<sequence>MATPSMRQIGFSVALAFVLLVAGLPHAANTSRDRYDSERCTEIQY</sequence>
<reference evidence="1 2" key="1">
    <citation type="journal article" date="2019" name="Int. J. Syst. Evol. Microbiol.">
        <title>The Global Catalogue of Microorganisms (GCM) 10K type strain sequencing project: providing services to taxonomists for standard genome sequencing and annotation.</title>
        <authorList>
            <consortium name="The Broad Institute Genomics Platform"/>
            <consortium name="The Broad Institute Genome Sequencing Center for Infectious Disease"/>
            <person name="Wu L."/>
            <person name="Ma J."/>
        </authorList>
    </citation>
    <scope>NUCLEOTIDE SEQUENCE [LARGE SCALE GENOMIC DNA]</scope>
    <source>
        <strain evidence="1 2">CGMCC 1.12125</strain>
    </source>
</reference>
<evidence type="ECO:0000313" key="2">
    <source>
        <dbReference type="Proteomes" id="UP001597119"/>
    </source>
</evidence>
<dbReference type="RefSeq" id="WP_247378870.1">
    <property type="nucleotide sequence ID" value="NZ_JALLGV010000005.1"/>
</dbReference>
<dbReference type="Proteomes" id="UP001597119">
    <property type="component" value="Unassembled WGS sequence"/>
</dbReference>
<name>A0ABD6CFW7_9EURY</name>
<dbReference type="EMBL" id="JBHUDJ010000014">
    <property type="protein sequence ID" value="MFD1589202.1"/>
    <property type="molecule type" value="Genomic_DNA"/>
</dbReference>
<gene>
    <name evidence="1" type="ORF">ACFR9U_19670</name>
</gene>
<organism evidence="1 2">
    <name type="scientific">Halorientalis brevis</name>
    <dbReference type="NCBI Taxonomy" id="1126241"/>
    <lineage>
        <taxon>Archaea</taxon>
        <taxon>Methanobacteriati</taxon>
        <taxon>Methanobacteriota</taxon>
        <taxon>Stenosarchaea group</taxon>
        <taxon>Halobacteria</taxon>
        <taxon>Halobacteriales</taxon>
        <taxon>Haloarculaceae</taxon>
        <taxon>Halorientalis</taxon>
    </lineage>
</organism>